<feature type="compositionally biased region" description="Basic residues" evidence="10">
    <location>
        <begin position="18"/>
        <end position="28"/>
    </location>
</feature>
<evidence type="ECO:0000259" key="12">
    <source>
        <dbReference type="Pfam" id="PF13089"/>
    </source>
</evidence>
<evidence type="ECO:0000259" key="14">
    <source>
        <dbReference type="Pfam" id="PF17941"/>
    </source>
</evidence>
<dbReference type="NCBIfam" id="NF003917">
    <property type="entry name" value="PRK05443.1-1"/>
    <property type="match status" value="1"/>
</dbReference>
<dbReference type="Proteomes" id="UP000673975">
    <property type="component" value="Unassembled WGS sequence"/>
</dbReference>
<feature type="domain" description="Polyphosphate kinase C-terminal" evidence="14">
    <location>
        <begin position="369"/>
        <end position="533"/>
    </location>
</feature>
<keyword evidence="3" id="KW-0479">Metal-binding</keyword>
<keyword evidence="5 8" id="KW-0418">Kinase</keyword>
<dbReference type="SUPFAM" id="SSF56024">
    <property type="entry name" value="Phospholipase D/nuclease"/>
    <property type="match status" value="2"/>
</dbReference>
<gene>
    <name evidence="15" type="primary">ppk1</name>
    <name evidence="8" type="synonym">ppk</name>
    <name evidence="15" type="ORF">NATSA_02840</name>
</gene>
<dbReference type="HAMAP" id="MF_00347">
    <property type="entry name" value="Polyphosphate_kinase"/>
    <property type="match status" value="1"/>
</dbReference>
<feature type="domain" description="Polyphosphate kinase N-terminal" evidence="12">
    <location>
        <begin position="35"/>
        <end position="141"/>
    </location>
</feature>
<name>A0A8J7S414_9BACT</name>
<dbReference type="AlphaFoldDB" id="A0A8J7S414"/>
<dbReference type="InterPro" id="IPR036830">
    <property type="entry name" value="PP_kinase_middle_dom_sf"/>
</dbReference>
<evidence type="ECO:0000256" key="3">
    <source>
        <dbReference type="ARBA" id="ARBA00022723"/>
    </source>
</evidence>
<dbReference type="GO" id="GO:0046872">
    <property type="term" value="F:metal ion binding"/>
    <property type="evidence" value="ECO:0007669"/>
    <property type="project" value="UniProtKB-KW"/>
</dbReference>
<feature type="binding site" evidence="8">
    <location>
        <position position="630"/>
    </location>
    <ligand>
        <name>ATP</name>
        <dbReference type="ChEBI" id="CHEBI:30616"/>
    </ligand>
</feature>
<evidence type="ECO:0000256" key="8">
    <source>
        <dbReference type="HAMAP-Rule" id="MF_00347"/>
    </source>
</evidence>
<dbReference type="InterPro" id="IPR036832">
    <property type="entry name" value="PPK_N_dom_sf"/>
</dbReference>
<organism evidence="15 16">
    <name type="scientific">Natronogracilivirga saccharolytica</name>
    <dbReference type="NCBI Taxonomy" id="2812953"/>
    <lineage>
        <taxon>Bacteria</taxon>
        <taxon>Pseudomonadati</taxon>
        <taxon>Balneolota</taxon>
        <taxon>Balneolia</taxon>
        <taxon>Balneolales</taxon>
        <taxon>Cyclonatronaceae</taxon>
        <taxon>Natronogracilivirga</taxon>
    </lineage>
</organism>
<feature type="region of interest" description="Disordered" evidence="10">
    <location>
        <begin position="1"/>
        <end position="28"/>
    </location>
</feature>
<dbReference type="InterPro" id="IPR041108">
    <property type="entry name" value="PP_kinase_C_1"/>
</dbReference>
<comment type="PTM">
    <text evidence="8 9">An intermediate of this reaction is the autophosphorylated ppk in which a phosphate is covalently linked to a histidine residue through a N-P bond.</text>
</comment>
<feature type="binding site" evidence="8">
    <location>
        <position position="602"/>
    </location>
    <ligand>
        <name>ATP</name>
        <dbReference type="ChEBI" id="CHEBI:30616"/>
    </ligand>
</feature>
<keyword evidence="2 8" id="KW-0808">Transferase</keyword>
<feature type="domain" description="Polyphosphate kinase middle" evidence="11">
    <location>
        <begin position="150"/>
        <end position="336"/>
    </location>
</feature>
<evidence type="ECO:0000256" key="6">
    <source>
        <dbReference type="ARBA" id="ARBA00022840"/>
    </source>
</evidence>
<evidence type="ECO:0000256" key="7">
    <source>
        <dbReference type="ARBA" id="ARBA00022842"/>
    </source>
</evidence>
<dbReference type="Pfam" id="PF13089">
    <property type="entry name" value="PP_kinase_N"/>
    <property type="match status" value="1"/>
</dbReference>
<dbReference type="NCBIfam" id="TIGR03705">
    <property type="entry name" value="poly_P_kin"/>
    <property type="match status" value="1"/>
</dbReference>
<keyword evidence="16" id="KW-1185">Reference proteome</keyword>
<comment type="function">
    <text evidence="8 9">Catalyzes the reversible transfer of the terminal phosphate of ATP to form a long-chain polyphosphate (polyP).</text>
</comment>
<accession>A0A8J7S414</accession>
<feature type="active site" description="Phosphohistidine intermediate" evidence="8">
    <location>
        <position position="473"/>
    </location>
</feature>
<dbReference type="NCBIfam" id="NF003921">
    <property type="entry name" value="PRK05443.2-2"/>
    <property type="match status" value="1"/>
</dbReference>
<evidence type="ECO:0000256" key="9">
    <source>
        <dbReference type="RuleBase" id="RU003800"/>
    </source>
</evidence>
<dbReference type="InterPro" id="IPR003414">
    <property type="entry name" value="PP_kinase"/>
</dbReference>
<evidence type="ECO:0000259" key="11">
    <source>
        <dbReference type="Pfam" id="PF02503"/>
    </source>
</evidence>
<dbReference type="GO" id="GO:0006799">
    <property type="term" value="P:polyphosphate biosynthetic process"/>
    <property type="evidence" value="ECO:0007669"/>
    <property type="project" value="UniProtKB-UniRule"/>
</dbReference>
<comment type="catalytic activity">
    <reaction evidence="8 9">
        <text>[phosphate](n) + ATP = [phosphate](n+1) + ADP</text>
        <dbReference type="Rhea" id="RHEA:19573"/>
        <dbReference type="Rhea" id="RHEA-COMP:9859"/>
        <dbReference type="Rhea" id="RHEA-COMP:14280"/>
        <dbReference type="ChEBI" id="CHEBI:16838"/>
        <dbReference type="ChEBI" id="CHEBI:30616"/>
        <dbReference type="ChEBI" id="CHEBI:456216"/>
        <dbReference type="EC" id="2.7.4.1"/>
    </reaction>
</comment>
<dbReference type="InterPro" id="IPR025198">
    <property type="entry name" value="PPK_N_dom"/>
</dbReference>
<evidence type="ECO:0000313" key="16">
    <source>
        <dbReference type="Proteomes" id="UP000673975"/>
    </source>
</evidence>
<evidence type="ECO:0000256" key="1">
    <source>
        <dbReference type="ARBA" id="ARBA00022553"/>
    </source>
</evidence>
<dbReference type="Gene3D" id="1.20.58.310">
    <property type="entry name" value="Polyphosphate kinase N-terminal domain"/>
    <property type="match status" value="1"/>
</dbReference>
<proteinExistence type="inferred from homology"/>
<dbReference type="NCBIfam" id="NF003918">
    <property type="entry name" value="PRK05443.1-2"/>
    <property type="match status" value="1"/>
</dbReference>
<dbReference type="PANTHER" id="PTHR30218:SF0">
    <property type="entry name" value="POLYPHOSPHATE KINASE"/>
    <property type="match status" value="1"/>
</dbReference>
<reference evidence="15" key="1">
    <citation type="submission" date="2021-02" db="EMBL/GenBank/DDBJ databases">
        <title>Natronogracilivirga saccharolytica gen. nov. sp. nov. a new anaerobic, haloalkiliphilic carbohydrate-fermenting bacterium from soda lake and proposing of Cyclonatronumiaceae fam. nov. in the phylum Balneolaeota.</title>
        <authorList>
            <person name="Zhilina T.N."/>
            <person name="Sorokin D.Y."/>
            <person name="Zavarzina D.G."/>
            <person name="Toshchakov S.V."/>
            <person name="Kublanov I.V."/>
        </authorList>
    </citation>
    <scope>NUCLEOTIDE SEQUENCE</scope>
    <source>
        <strain evidence="15">Z-1702</strain>
    </source>
</reference>
<dbReference type="GO" id="GO:0005524">
    <property type="term" value="F:ATP binding"/>
    <property type="evidence" value="ECO:0007669"/>
    <property type="project" value="UniProtKB-KW"/>
</dbReference>
<dbReference type="CDD" id="cd09168">
    <property type="entry name" value="PLDc_PaPPK1_C2_like"/>
    <property type="match status" value="1"/>
</dbReference>
<dbReference type="InterPro" id="IPR025200">
    <property type="entry name" value="PPK_C_dom2"/>
</dbReference>
<dbReference type="Pfam" id="PF17941">
    <property type="entry name" value="PP_kinase_C_1"/>
    <property type="match status" value="1"/>
</dbReference>
<protein>
    <recommendedName>
        <fullName evidence="8 9">Polyphosphate kinase</fullName>
        <ecNumber evidence="8 9">2.7.4.1</ecNumber>
    </recommendedName>
    <alternativeName>
        <fullName evidence="8">ATP-polyphosphate phosphotransferase</fullName>
    </alternativeName>
    <alternativeName>
        <fullName evidence="8">Polyphosphoric acid kinase</fullName>
    </alternativeName>
</protein>
<dbReference type="FunFam" id="3.30.870.10:FF:000001">
    <property type="entry name" value="Polyphosphate kinase"/>
    <property type="match status" value="1"/>
</dbReference>
<dbReference type="GO" id="GO:0009358">
    <property type="term" value="C:polyphosphate kinase complex"/>
    <property type="evidence" value="ECO:0007669"/>
    <property type="project" value="InterPro"/>
</dbReference>
<keyword evidence="1 8" id="KW-0597">Phosphoprotein</keyword>
<feature type="region of interest" description="Disordered" evidence="10">
    <location>
        <begin position="694"/>
        <end position="715"/>
    </location>
</feature>
<dbReference type="InterPro" id="IPR024953">
    <property type="entry name" value="PP_kinase_middle"/>
</dbReference>
<dbReference type="Pfam" id="PF13090">
    <property type="entry name" value="PP_kinase_C"/>
    <property type="match status" value="1"/>
</dbReference>
<evidence type="ECO:0000313" key="15">
    <source>
        <dbReference type="EMBL" id="MBP3191593.1"/>
    </source>
</evidence>
<keyword evidence="7" id="KW-0460">Magnesium</keyword>
<feature type="binding site" evidence="8">
    <location>
        <position position="73"/>
    </location>
    <ligand>
        <name>ATP</name>
        <dbReference type="ChEBI" id="CHEBI:30616"/>
    </ligand>
</feature>
<evidence type="ECO:0000256" key="5">
    <source>
        <dbReference type="ARBA" id="ARBA00022777"/>
    </source>
</evidence>
<feature type="binding site" evidence="8">
    <location>
        <position position="506"/>
    </location>
    <ligand>
        <name>ATP</name>
        <dbReference type="ChEBI" id="CHEBI:30616"/>
    </ligand>
</feature>
<sequence length="730" mass="83528">MAEDTNLPESSQSVVIKKNGKGKNKKRLKRDPDLFHNYEFSLLQFNKRVLNEALDSRNPLLERVRFIGIVSSNLDEFYQKRVGGLKRQVMAGVYKRSLDGKTPASQLKMISKQVKGLDKVIRKTFEKELLPKLQDNGVFIVSFDDLDDGQKKYADDFFYRQVYPVLTPLAIDESHPFPFISSKSRSLIVELQNPATNEQLFARVKVPDNISRWIRIPGNMRRETEDREGEAVLLPLEDLIRCRLQEVFTGAEIISSHVIRVTRNSDIEKNKEDAEDLLEMIEEELRERRFAQPVRLEVERKTPDHIKNLLTDNLNISDDDIFEADGLVGLSEFTELADIEGFDHLRYEPWTPVTHPAFSREAENDTSSFFDSIRESDILVHHPYHSFATSVERFVHEAADDSEVLSIKQTLYRTSDDSPHMHALIRAAENGKQVAVLVELKASFDEQRNIEWVHKLEKAGAHVAYGLAGLKIHSKLTVIVRREADVIRRYVHVGTGNYHPKTAQLYEDLGLFTADDQVGKDATNLFNFLTGYSPGQTYSTMLVAPHYLRMEMTKRIRHERNLAAKGFKAQIIAKMNSLEDPGIIEELYAAAENGVKIDLVVRGVCRLKTGIKGTGNNIRVHSVIGRFLEHSRVYYFSNGGDALYYIGSADWMKRNLDSRVEVLLPVTDGKIKNYLWRMLQTYLDDKRQRWLLKPNGEYKPAAPPEEQADQGVQHTFMENARLQSAAHSQS</sequence>
<dbReference type="PANTHER" id="PTHR30218">
    <property type="entry name" value="POLYPHOSPHATE KINASE"/>
    <property type="match status" value="1"/>
</dbReference>
<dbReference type="GO" id="GO:0008976">
    <property type="term" value="F:polyphosphate kinase activity"/>
    <property type="evidence" value="ECO:0007669"/>
    <property type="project" value="UniProtKB-UniRule"/>
</dbReference>
<evidence type="ECO:0000256" key="10">
    <source>
        <dbReference type="SAM" id="MobiDB-lite"/>
    </source>
</evidence>
<comment type="caution">
    <text evidence="8">Lacks conserved residue(s) required for the propagation of feature annotation.</text>
</comment>
<dbReference type="EC" id="2.7.4.1" evidence="8 9"/>
<keyword evidence="4 8" id="KW-0547">Nucleotide-binding</keyword>
<dbReference type="CDD" id="cd09165">
    <property type="entry name" value="PLDc_PaPPK1_C1_like"/>
    <property type="match status" value="1"/>
</dbReference>
<dbReference type="Pfam" id="PF02503">
    <property type="entry name" value="PP_kinase"/>
    <property type="match status" value="1"/>
</dbReference>
<dbReference type="RefSeq" id="WP_210510236.1">
    <property type="nucleotide sequence ID" value="NZ_JAFIDN010000002.1"/>
</dbReference>
<dbReference type="SUPFAM" id="SSF140356">
    <property type="entry name" value="PPK N-terminal domain-like"/>
    <property type="match status" value="1"/>
</dbReference>
<evidence type="ECO:0000256" key="2">
    <source>
        <dbReference type="ARBA" id="ARBA00022679"/>
    </source>
</evidence>
<comment type="similarity">
    <text evidence="8 9">Belongs to the polyphosphate kinase 1 (PPK1) family.</text>
</comment>
<dbReference type="EMBL" id="JAFIDN010000002">
    <property type="protein sequence ID" value="MBP3191593.1"/>
    <property type="molecule type" value="Genomic_DNA"/>
</dbReference>
<dbReference type="Gene3D" id="3.30.870.10">
    <property type="entry name" value="Endonuclease Chain A"/>
    <property type="match status" value="2"/>
</dbReference>
<feature type="domain" description="Polyphosphate kinase C-terminal" evidence="13">
    <location>
        <begin position="542"/>
        <end position="707"/>
    </location>
</feature>
<keyword evidence="6 8" id="KW-0067">ATP-binding</keyword>
<comment type="caution">
    <text evidence="15">The sequence shown here is derived from an EMBL/GenBank/DDBJ whole genome shotgun (WGS) entry which is preliminary data.</text>
</comment>
<evidence type="ECO:0000256" key="4">
    <source>
        <dbReference type="ARBA" id="ARBA00022741"/>
    </source>
</evidence>
<dbReference type="PIRSF" id="PIRSF015589">
    <property type="entry name" value="PP_kinase"/>
    <property type="match status" value="1"/>
</dbReference>
<dbReference type="Gene3D" id="3.30.1840.10">
    <property type="entry name" value="Polyphosphate kinase middle domain"/>
    <property type="match status" value="1"/>
</dbReference>
<dbReference type="SUPFAM" id="SSF143724">
    <property type="entry name" value="PHP14-like"/>
    <property type="match status" value="1"/>
</dbReference>
<evidence type="ECO:0000259" key="13">
    <source>
        <dbReference type="Pfam" id="PF13090"/>
    </source>
</evidence>